<dbReference type="AlphaFoldDB" id="A0A7W9NEM9"/>
<protein>
    <recommendedName>
        <fullName evidence="5">Peptidase A4-like protein</fullName>
    </recommendedName>
</protein>
<name>A0A7W9NEM9_9PSEU</name>
<dbReference type="GO" id="GO:0070007">
    <property type="term" value="F:glutamic-type endopeptidase activity"/>
    <property type="evidence" value="ECO:0007669"/>
    <property type="project" value="InterPro"/>
</dbReference>
<keyword evidence="4" id="KW-1185">Reference proteome</keyword>
<dbReference type="CDD" id="cd13426">
    <property type="entry name" value="Peptidase_G1"/>
    <property type="match status" value="1"/>
</dbReference>
<evidence type="ECO:0000256" key="2">
    <source>
        <dbReference type="SAM" id="SignalP"/>
    </source>
</evidence>
<dbReference type="InterPro" id="IPR000250">
    <property type="entry name" value="Peptidase_G1"/>
</dbReference>
<evidence type="ECO:0008006" key="5">
    <source>
        <dbReference type="Google" id="ProtNLM"/>
    </source>
</evidence>
<comment type="caution">
    <text evidence="3">The sequence shown here is derived from an EMBL/GenBank/DDBJ whole genome shotgun (WGS) entry which is preliminary data.</text>
</comment>
<dbReference type="EMBL" id="JACHIR010000001">
    <property type="protein sequence ID" value="MBB5889569.1"/>
    <property type="molecule type" value="Genomic_DNA"/>
</dbReference>
<dbReference type="GO" id="GO:0006508">
    <property type="term" value="P:proteolysis"/>
    <property type="evidence" value="ECO:0007669"/>
    <property type="project" value="InterPro"/>
</dbReference>
<feature type="active site" description="Proton acceptor" evidence="1">
    <location>
        <position position="178"/>
    </location>
</feature>
<dbReference type="Pfam" id="PF01828">
    <property type="entry name" value="Peptidase_A4"/>
    <property type="match status" value="1"/>
</dbReference>
<dbReference type="InterPro" id="IPR013320">
    <property type="entry name" value="ConA-like_dom_sf"/>
</dbReference>
<feature type="chain" id="PRO_5031365316" description="Peptidase A4-like protein" evidence="2">
    <location>
        <begin position="28"/>
        <end position="243"/>
    </location>
</feature>
<dbReference type="RefSeq" id="WP_184858506.1">
    <property type="nucleotide sequence ID" value="NZ_BAAAWY010000002.1"/>
</dbReference>
<organism evidence="3 4">
    <name type="scientific">Kutzneria kofuensis</name>
    <dbReference type="NCBI Taxonomy" id="103725"/>
    <lineage>
        <taxon>Bacteria</taxon>
        <taxon>Bacillati</taxon>
        <taxon>Actinomycetota</taxon>
        <taxon>Actinomycetes</taxon>
        <taxon>Pseudonocardiales</taxon>
        <taxon>Pseudonocardiaceae</taxon>
        <taxon>Kutzneria</taxon>
    </lineage>
</organism>
<sequence length="243" mass="25447">MKTRLRIAIAVLAPLAVIGLATPAATAAPAPHIHKPLNHGLSHSTSGNWAGYAVTGGKFTSVSASWVQPSVKATSQDAYSSFWVGIDGDGSNSVEQLGTEVDYINGQAEYYAWYEMYPAYPVNFSDTVRPGDHFTASVTETTGGKFTLKISDDTRGWSHTVNKTYSAAKLASAEIIAEAPSDSNGTLPLADFGSVTFTNATANGKAIGSQNYDPITQASGGTTKDAVSGLSGGNTFTCTWKHV</sequence>
<reference evidence="3 4" key="1">
    <citation type="submission" date="2020-08" db="EMBL/GenBank/DDBJ databases">
        <title>Sequencing the genomes of 1000 actinobacteria strains.</title>
        <authorList>
            <person name="Klenk H.-P."/>
        </authorList>
    </citation>
    <scope>NUCLEOTIDE SEQUENCE [LARGE SCALE GENOMIC DNA]</scope>
    <source>
        <strain evidence="3 4">DSM 43851</strain>
    </source>
</reference>
<evidence type="ECO:0000256" key="1">
    <source>
        <dbReference type="PIRSR" id="PIRSR600250-50"/>
    </source>
</evidence>
<dbReference type="Gene3D" id="2.60.120.700">
    <property type="entry name" value="Peptidase G1"/>
    <property type="match status" value="1"/>
</dbReference>
<dbReference type="PANTHER" id="PTHR37536:SF1">
    <property type="entry name" value="ASPERGILLOPEPSIN, PUTAITVE (AFU_ORTHOLOGUE AFUA_7G01200)"/>
    <property type="match status" value="1"/>
</dbReference>
<evidence type="ECO:0000313" key="4">
    <source>
        <dbReference type="Proteomes" id="UP000585638"/>
    </source>
</evidence>
<dbReference type="Proteomes" id="UP000585638">
    <property type="component" value="Unassembled WGS sequence"/>
</dbReference>
<keyword evidence="2" id="KW-0732">Signal</keyword>
<dbReference type="PANTHER" id="PTHR37536">
    <property type="entry name" value="PUTATIVE (AFU_ORTHOLOGUE AFUA_3G02970)-RELATED"/>
    <property type="match status" value="1"/>
</dbReference>
<dbReference type="InterPro" id="IPR038656">
    <property type="entry name" value="Peptidase_G1_sf"/>
</dbReference>
<feature type="signal peptide" evidence="2">
    <location>
        <begin position="1"/>
        <end position="27"/>
    </location>
</feature>
<accession>A0A7W9NEM9</accession>
<evidence type="ECO:0000313" key="3">
    <source>
        <dbReference type="EMBL" id="MBB5889569.1"/>
    </source>
</evidence>
<gene>
    <name evidence="3" type="ORF">BJ998_000765</name>
</gene>
<dbReference type="SUPFAM" id="SSF49899">
    <property type="entry name" value="Concanavalin A-like lectins/glucanases"/>
    <property type="match status" value="1"/>
</dbReference>
<proteinExistence type="predicted"/>